<evidence type="ECO:0000256" key="8">
    <source>
        <dbReference type="ARBA" id="ARBA00022777"/>
    </source>
</evidence>
<dbReference type="RefSeq" id="WP_089323131.1">
    <property type="nucleotide sequence ID" value="NZ_FZOB01000007.1"/>
</dbReference>
<reference evidence="21" key="1">
    <citation type="submission" date="2017-06" db="EMBL/GenBank/DDBJ databases">
        <authorList>
            <person name="Varghese N."/>
            <person name="Submissions S."/>
        </authorList>
    </citation>
    <scope>NUCLEOTIDE SEQUENCE [LARGE SCALE GENOMIC DNA]</scope>
    <source>
        <strain evidence="21">DSM 15668</strain>
    </source>
</reference>
<keyword evidence="5" id="KW-0808">Transferase</keyword>
<dbReference type="PANTHER" id="PTHR34299">
    <property type="entry name" value="DIACYLGLYCEROL KINASE"/>
    <property type="match status" value="1"/>
</dbReference>
<keyword evidence="12 19" id="KW-0472">Membrane</keyword>
<feature type="binding site" evidence="17">
    <location>
        <position position="72"/>
    </location>
    <ligand>
        <name>ATP</name>
        <dbReference type="ChEBI" id="CHEBI:30616"/>
    </ligand>
</feature>
<proteinExistence type="inferred from homology"/>
<keyword evidence="11" id="KW-0443">Lipid metabolism</keyword>
<feature type="transmembrane region" description="Helical" evidence="19">
    <location>
        <begin position="92"/>
        <end position="113"/>
    </location>
</feature>
<gene>
    <name evidence="20" type="ORF">SAMN06265340_1072</name>
</gene>
<evidence type="ECO:0000256" key="15">
    <source>
        <dbReference type="PIRSR" id="PIRSR600829-1"/>
    </source>
</evidence>
<evidence type="ECO:0000256" key="14">
    <source>
        <dbReference type="ARBA" id="ARBA00023264"/>
    </source>
</evidence>
<evidence type="ECO:0000256" key="3">
    <source>
        <dbReference type="ARBA" id="ARBA00022475"/>
    </source>
</evidence>
<evidence type="ECO:0000256" key="7">
    <source>
        <dbReference type="ARBA" id="ARBA00022741"/>
    </source>
</evidence>
<evidence type="ECO:0000256" key="6">
    <source>
        <dbReference type="ARBA" id="ARBA00022692"/>
    </source>
</evidence>
<protein>
    <submittedName>
        <fullName evidence="20">Undecaprenol kinase/diacylglycerol kinase (ATP)</fullName>
    </submittedName>
</protein>
<evidence type="ECO:0000313" key="21">
    <source>
        <dbReference type="Proteomes" id="UP000198405"/>
    </source>
</evidence>
<evidence type="ECO:0000313" key="20">
    <source>
        <dbReference type="EMBL" id="SNR79122.1"/>
    </source>
</evidence>
<feature type="binding site" evidence="16">
    <location>
        <position position="65"/>
    </location>
    <ligand>
        <name>substrate</name>
    </ligand>
</feature>
<keyword evidence="13" id="KW-0594">Phospholipid biosynthesis</keyword>
<comment type="similarity">
    <text evidence="2">Belongs to the bacterial diacylglycerol kinase family.</text>
</comment>
<dbReference type="Proteomes" id="UP000198405">
    <property type="component" value="Unassembled WGS sequence"/>
</dbReference>
<dbReference type="Pfam" id="PF01219">
    <property type="entry name" value="DAGK_prokar"/>
    <property type="match status" value="1"/>
</dbReference>
<feature type="transmembrane region" description="Helical" evidence="19">
    <location>
        <begin position="53"/>
        <end position="71"/>
    </location>
</feature>
<feature type="binding site" evidence="17">
    <location>
        <position position="7"/>
    </location>
    <ligand>
        <name>ATP</name>
        <dbReference type="ChEBI" id="CHEBI:30616"/>
    </ligand>
</feature>
<dbReference type="GO" id="GO:0046872">
    <property type="term" value="F:metal ion binding"/>
    <property type="evidence" value="ECO:0007669"/>
    <property type="project" value="UniProtKB-KW"/>
</dbReference>
<sequence length="121" mass="13700">MKRFLIRILKALRYAVEGLVAALKIDLHFRINFFLWLSLALLSLLLLQKNKLLIFTINYFVIIVELINTSIEKAVDTATVEWKLTAKYAKDIACAATLFAGGFAGVVDTIYLLPELLKLLK</sequence>
<evidence type="ECO:0000256" key="17">
    <source>
        <dbReference type="PIRSR" id="PIRSR600829-3"/>
    </source>
</evidence>
<evidence type="ECO:0000256" key="18">
    <source>
        <dbReference type="PIRSR" id="PIRSR600829-4"/>
    </source>
</evidence>
<feature type="binding site" evidence="16">
    <location>
        <position position="7"/>
    </location>
    <ligand>
        <name>substrate</name>
    </ligand>
</feature>
<dbReference type="AlphaFoldDB" id="A0A238Z7K8"/>
<comment type="subcellular location">
    <subcellularLocation>
        <location evidence="1">Cell membrane</location>
        <topology evidence="1">Multi-pass membrane protein</topology>
    </subcellularLocation>
</comment>
<keyword evidence="6 19" id="KW-0812">Transmembrane</keyword>
<dbReference type="Gene3D" id="1.10.287.3610">
    <property type="match status" value="1"/>
</dbReference>
<dbReference type="PANTHER" id="PTHR34299:SF1">
    <property type="entry name" value="DIACYLGLYCEROL KINASE"/>
    <property type="match status" value="1"/>
</dbReference>
<keyword evidence="21" id="KW-1185">Reference proteome</keyword>
<dbReference type="GO" id="GO:0005524">
    <property type="term" value="F:ATP binding"/>
    <property type="evidence" value="ECO:0007669"/>
    <property type="project" value="UniProtKB-KW"/>
</dbReference>
<dbReference type="CDD" id="cd14265">
    <property type="entry name" value="UDPK_IM_like"/>
    <property type="match status" value="1"/>
</dbReference>
<comment type="cofactor">
    <cofactor evidence="18">
        <name>Mg(2+)</name>
        <dbReference type="ChEBI" id="CHEBI:18420"/>
    </cofactor>
    <text evidence="18">Mn(2+), Zn(2+), Cd(2+) and Co(2+) support activity to lesser extents.</text>
</comment>
<dbReference type="InterPro" id="IPR000829">
    <property type="entry name" value="DAGK"/>
</dbReference>
<evidence type="ECO:0000256" key="11">
    <source>
        <dbReference type="ARBA" id="ARBA00023098"/>
    </source>
</evidence>
<evidence type="ECO:0000256" key="19">
    <source>
        <dbReference type="SAM" id="Phobius"/>
    </source>
</evidence>
<keyword evidence="3" id="KW-1003">Cell membrane</keyword>
<dbReference type="GO" id="GO:0016301">
    <property type="term" value="F:kinase activity"/>
    <property type="evidence" value="ECO:0007669"/>
    <property type="project" value="UniProtKB-KW"/>
</dbReference>
<keyword evidence="4" id="KW-0444">Lipid biosynthesis</keyword>
<evidence type="ECO:0000256" key="12">
    <source>
        <dbReference type="ARBA" id="ARBA00023136"/>
    </source>
</evidence>
<organism evidence="20 21">
    <name type="scientific">Desulfurobacterium atlanticum</name>
    <dbReference type="NCBI Taxonomy" id="240169"/>
    <lineage>
        <taxon>Bacteria</taxon>
        <taxon>Pseudomonadati</taxon>
        <taxon>Aquificota</taxon>
        <taxon>Aquificia</taxon>
        <taxon>Desulfurobacteriales</taxon>
        <taxon>Desulfurobacteriaceae</taxon>
        <taxon>Desulfurobacterium</taxon>
    </lineage>
</organism>
<evidence type="ECO:0000256" key="1">
    <source>
        <dbReference type="ARBA" id="ARBA00004651"/>
    </source>
</evidence>
<feature type="binding site" evidence="17">
    <location>
        <position position="14"/>
    </location>
    <ligand>
        <name>ATP</name>
        <dbReference type="ChEBI" id="CHEBI:30616"/>
    </ligand>
</feature>
<keyword evidence="8 20" id="KW-0418">Kinase</keyword>
<evidence type="ECO:0000256" key="10">
    <source>
        <dbReference type="ARBA" id="ARBA00022989"/>
    </source>
</evidence>
<dbReference type="GO" id="GO:0008654">
    <property type="term" value="P:phospholipid biosynthetic process"/>
    <property type="evidence" value="ECO:0007669"/>
    <property type="project" value="UniProtKB-KW"/>
</dbReference>
<dbReference type="InterPro" id="IPR036945">
    <property type="entry name" value="DAGK_sf"/>
</dbReference>
<name>A0A238Z7K8_9BACT</name>
<keyword evidence="10 19" id="KW-1133">Transmembrane helix</keyword>
<keyword evidence="7 17" id="KW-0547">Nucleotide-binding</keyword>
<dbReference type="GO" id="GO:0005886">
    <property type="term" value="C:plasma membrane"/>
    <property type="evidence" value="ECO:0007669"/>
    <property type="project" value="UniProtKB-SubCell"/>
</dbReference>
<dbReference type="OrthoDB" id="15503at2"/>
<keyword evidence="14" id="KW-1208">Phospholipid metabolism</keyword>
<evidence type="ECO:0000256" key="16">
    <source>
        <dbReference type="PIRSR" id="PIRSR600829-2"/>
    </source>
</evidence>
<feature type="binding site" evidence="18">
    <location>
        <position position="72"/>
    </location>
    <ligand>
        <name>a divalent metal cation</name>
        <dbReference type="ChEBI" id="CHEBI:60240"/>
    </ligand>
</feature>
<dbReference type="PROSITE" id="PS01069">
    <property type="entry name" value="DAGK_PROKAR"/>
    <property type="match status" value="1"/>
</dbReference>
<evidence type="ECO:0000256" key="13">
    <source>
        <dbReference type="ARBA" id="ARBA00023209"/>
    </source>
</evidence>
<feature type="binding site" evidence="17">
    <location>
        <begin position="90"/>
        <end position="91"/>
    </location>
    <ligand>
        <name>ATP</name>
        <dbReference type="ChEBI" id="CHEBI:30616"/>
    </ligand>
</feature>
<keyword evidence="18" id="KW-0460">Magnesium</keyword>
<feature type="active site" description="Proton acceptor" evidence="15">
    <location>
        <position position="65"/>
    </location>
</feature>
<dbReference type="EMBL" id="FZOB01000007">
    <property type="protein sequence ID" value="SNR79122.1"/>
    <property type="molecule type" value="Genomic_DNA"/>
</dbReference>
<feature type="transmembrane region" description="Helical" evidence="19">
    <location>
        <begin position="29"/>
        <end position="47"/>
    </location>
</feature>
<keyword evidence="9 17" id="KW-0067">ATP-binding</keyword>
<evidence type="ECO:0000256" key="9">
    <source>
        <dbReference type="ARBA" id="ARBA00022840"/>
    </source>
</evidence>
<evidence type="ECO:0000256" key="2">
    <source>
        <dbReference type="ARBA" id="ARBA00005967"/>
    </source>
</evidence>
<accession>A0A238Z7K8</accession>
<dbReference type="InterPro" id="IPR033717">
    <property type="entry name" value="UDPK"/>
</dbReference>
<evidence type="ECO:0000256" key="5">
    <source>
        <dbReference type="ARBA" id="ARBA00022679"/>
    </source>
</evidence>
<keyword evidence="18" id="KW-0479">Metal-binding</keyword>
<evidence type="ECO:0000256" key="4">
    <source>
        <dbReference type="ARBA" id="ARBA00022516"/>
    </source>
</evidence>